<dbReference type="Proteomes" id="UP000733744">
    <property type="component" value="Unassembled WGS sequence"/>
</dbReference>
<proteinExistence type="predicted"/>
<keyword evidence="2" id="KW-1185">Reference proteome</keyword>
<sequence>MKNIIVILFMVFFISDCSADARVLAEILSKTKAAKARNIALKQEKLKKKIAARKSRLKQLKLKQIAKNKVLKEIKPQEIVTSEELEIRNNLAYLPNKDQPFTGKHREYHPNKKKYIETNYKDGKKDGPLIMWDENEHKIGELSFIKGTQQEN</sequence>
<evidence type="ECO:0000313" key="1">
    <source>
        <dbReference type="EMBL" id="TRW89933.1"/>
    </source>
</evidence>
<dbReference type="RefSeq" id="WP_127026970.1">
    <property type="nucleotide sequence ID" value="NZ_RYFG02000120.1"/>
</dbReference>
<dbReference type="SUPFAM" id="SSF82185">
    <property type="entry name" value="Histone H3 K4-specific methyltransferase SET7/9 N-terminal domain"/>
    <property type="match status" value="1"/>
</dbReference>
<accession>A0ABY3C504</accession>
<gene>
    <name evidence="1" type="ORF">EKO24_020125</name>
</gene>
<organism evidence="1 2">
    <name type="scientific">Candidatus Methylobacter oryzae</name>
    <dbReference type="NCBI Taxonomy" id="2497749"/>
    <lineage>
        <taxon>Bacteria</taxon>
        <taxon>Pseudomonadati</taxon>
        <taxon>Pseudomonadota</taxon>
        <taxon>Gammaproteobacteria</taxon>
        <taxon>Methylococcales</taxon>
        <taxon>Methylococcaceae</taxon>
        <taxon>Methylobacter</taxon>
    </lineage>
</organism>
<dbReference type="Gene3D" id="2.20.110.10">
    <property type="entry name" value="Histone H3 K4-specific methyltransferase SET7/9 N-terminal domain"/>
    <property type="match status" value="1"/>
</dbReference>
<dbReference type="EMBL" id="RYFG02000120">
    <property type="protein sequence ID" value="TRW89933.1"/>
    <property type="molecule type" value="Genomic_DNA"/>
</dbReference>
<comment type="caution">
    <text evidence="1">The sequence shown here is derived from an EMBL/GenBank/DDBJ whole genome shotgun (WGS) entry which is preliminary data.</text>
</comment>
<name>A0ABY3C504_9GAMM</name>
<reference evidence="1 2" key="1">
    <citation type="journal article" date="2019" name="Antonie Van Leeuwenhoek">
        <title>Description of 'Ca. Methylobacter oryzae' KRF1, a novel species from the environmentally important Methylobacter clade 2.</title>
        <authorList>
            <person name="Khatri K."/>
            <person name="Mohite J.A."/>
            <person name="Pandit P.S."/>
            <person name="Bahulikar R."/>
            <person name="Rahalkar M.C."/>
        </authorList>
    </citation>
    <scope>NUCLEOTIDE SEQUENCE [LARGE SCALE GENOMIC DNA]</scope>
    <source>
        <strain evidence="1 2">KRF1</strain>
    </source>
</reference>
<evidence type="ECO:0000313" key="2">
    <source>
        <dbReference type="Proteomes" id="UP000733744"/>
    </source>
</evidence>
<protein>
    <submittedName>
        <fullName evidence="1">Uncharacterized protein</fullName>
    </submittedName>
</protein>